<protein>
    <recommendedName>
        <fullName evidence="4">Secreted protein</fullName>
    </recommendedName>
</protein>
<keyword evidence="3" id="KW-1185">Reference proteome</keyword>
<accession>A0ABV8TUW1</accession>
<evidence type="ECO:0000313" key="3">
    <source>
        <dbReference type="Proteomes" id="UP001595823"/>
    </source>
</evidence>
<comment type="caution">
    <text evidence="2">The sequence shown here is derived from an EMBL/GenBank/DDBJ whole genome shotgun (WGS) entry which is preliminary data.</text>
</comment>
<proteinExistence type="predicted"/>
<evidence type="ECO:0000256" key="1">
    <source>
        <dbReference type="SAM" id="SignalP"/>
    </source>
</evidence>
<feature type="signal peptide" evidence="1">
    <location>
        <begin position="1"/>
        <end position="15"/>
    </location>
</feature>
<evidence type="ECO:0000313" key="2">
    <source>
        <dbReference type="EMBL" id="MFC4334181.1"/>
    </source>
</evidence>
<evidence type="ECO:0008006" key="4">
    <source>
        <dbReference type="Google" id="ProtNLM"/>
    </source>
</evidence>
<name>A0ABV8TUW1_9ACTN</name>
<reference evidence="3" key="1">
    <citation type="journal article" date="2019" name="Int. J. Syst. Evol. Microbiol.">
        <title>The Global Catalogue of Microorganisms (GCM) 10K type strain sequencing project: providing services to taxonomists for standard genome sequencing and annotation.</title>
        <authorList>
            <consortium name="The Broad Institute Genomics Platform"/>
            <consortium name="The Broad Institute Genome Sequencing Center for Infectious Disease"/>
            <person name="Wu L."/>
            <person name="Ma J."/>
        </authorList>
    </citation>
    <scope>NUCLEOTIDE SEQUENCE [LARGE SCALE GENOMIC DNA]</scope>
    <source>
        <strain evidence="3">IBRC-M 10908</strain>
    </source>
</reference>
<gene>
    <name evidence="2" type="ORF">ACFPET_03115</name>
</gene>
<dbReference type="Proteomes" id="UP001595823">
    <property type="component" value="Unassembled WGS sequence"/>
</dbReference>
<feature type="chain" id="PRO_5046556395" description="Secreted protein" evidence="1">
    <location>
        <begin position="16"/>
        <end position="155"/>
    </location>
</feature>
<dbReference type="RefSeq" id="WP_380617918.1">
    <property type="nucleotide sequence ID" value="NZ_JBHSDK010000003.1"/>
</dbReference>
<dbReference type="EMBL" id="JBHSDK010000003">
    <property type="protein sequence ID" value="MFC4334181.1"/>
    <property type="molecule type" value="Genomic_DNA"/>
</dbReference>
<organism evidence="2 3">
    <name type="scientific">Salininema proteolyticum</name>
    <dbReference type="NCBI Taxonomy" id="1607685"/>
    <lineage>
        <taxon>Bacteria</taxon>
        <taxon>Bacillati</taxon>
        <taxon>Actinomycetota</taxon>
        <taxon>Actinomycetes</taxon>
        <taxon>Glycomycetales</taxon>
        <taxon>Glycomycetaceae</taxon>
        <taxon>Salininema</taxon>
    </lineage>
</organism>
<sequence>MLFRAVTMAVGAAVAAPTAAGGTDITCESGVPGMARGPDSARVACGTAIEHPEGGDLVGSDTAVFSGVGVPGETVYVVQSEGVEVCRNEVNGLGLWACPTDWELQVRADEPFTPFQTSAEEEGDLVEGEAVYADVAQGKGVFRRDIGAHTRRDEE</sequence>
<keyword evidence="1" id="KW-0732">Signal</keyword>